<reference evidence="3" key="1">
    <citation type="journal article" date="2018" name="Genome Biol.">
        <title>SKESA: strategic k-mer extension for scrupulous assemblies.</title>
        <authorList>
            <person name="Souvorov A."/>
            <person name="Agarwala R."/>
            <person name="Lipman D.J."/>
        </authorList>
    </citation>
    <scope>NUCLEOTIDE SEQUENCE</scope>
    <source>
        <strain evidence="3">CAV1698</strain>
    </source>
</reference>
<dbReference type="NCBIfam" id="TIGR03696">
    <property type="entry name" value="Rhs_assc_core"/>
    <property type="match status" value="1"/>
</dbReference>
<dbReference type="InterPro" id="IPR050708">
    <property type="entry name" value="T6SS_VgrG/RHS"/>
</dbReference>
<dbReference type="Proteomes" id="UP000862426">
    <property type="component" value="Unassembled WGS sequence"/>
</dbReference>
<accession>A0A9C7QIL2</accession>
<feature type="domain" description="RHS protein conserved region" evidence="2">
    <location>
        <begin position="14"/>
        <end position="50"/>
    </location>
</feature>
<name>A0A9C7QIL2_CITAM</name>
<dbReference type="Pfam" id="PF03527">
    <property type="entry name" value="RHS"/>
    <property type="match status" value="1"/>
</dbReference>
<evidence type="ECO:0000313" key="3">
    <source>
        <dbReference type="EMBL" id="HCD1253770.1"/>
    </source>
</evidence>
<proteinExistence type="inferred from homology"/>
<reference evidence="3" key="2">
    <citation type="submission" date="2022-05" db="EMBL/GenBank/DDBJ databases">
        <authorList>
            <consortium name="NCBI Pathogen Detection Project"/>
        </authorList>
    </citation>
    <scope>NUCLEOTIDE SEQUENCE</scope>
    <source>
        <strain evidence="3">CAV1698</strain>
    </source>
</reference>
<gene>
    <name evidence="3" type="ORF">JD854_RS01660</name>
</gene>
<evidence type="ECO:0000256" key="1">
    <source>
        <dbReference type="ARBA" id="ARBA00009455"/>
    </source>
</evidence>
<dbReference type="EMBL" id="DACYAJ020000001">
    <property type="protein sequence ID" value="HCD1253770.1"/>
    <property type="molecule type" value="Genomic_DNA"/>
</dbReference>
<evidence type="ECO:0000259" key="2">
    <source>
        <dbReference type="Pfam" id="PF03527"/>
    </source>
</evidence>
<dbReference type="PRINTS" id="PR00394">
    <property type="entry name" value="RHSPROTEIN"/>
</dbReference>
<comment type="similarity">
    <text evidence="1">Belongs to the RHS family.</text>
</comment>
<dbReference type="Gene3D" id="2.180.10.10">
    <property type="entry name" value="RHS repeat-associated core"/>
    <property type="match status" value="1"/>
</dbReference>
<evidence type="ECO:0000313" key="4">
    <source>
        <dbReference type="Proteomes" id="UP000862426"/>
    </source>
</evidence>
<protein>
    <submittedName>
        <fullName evidence="3">RHS repeat protein</fullName>
    </submittedName>
</protein>
<comment type="caution">
    <text evidence="3">The sequence shown here is derived from an EMBL/GenBank/DDBJ whole genome shotgun (WGS) entry which is preliminary data.</text>
</comment>
<organism evidence="3 4">
    <name type="scientific">Citrobacter amalonaticus</name>
    <dbReference type="NCBI Taxonomy" id="35703"/>
    <lineage>
        <taxon>Bacteria</taxon>
        <taxon>Pseudomonadati</taxon>
        <taxon>Pseudomonadota</taxon>
        <taxon>Gammaproteobacteria</taxon>
        <taxon>Enterobacterales</taxon>
        <taxon>Enterobacteriaceae</taxon>
        <taxon>Citrobacter</taxon>
    </lineage>
</organism>
<dbReference type="PANTHER" id="PTHR32305:SF15">
    <property type="entry name" value="PROTEIN RHSA-RELATED"/>
    <property type="match status" value="1"/>
</dbReference>
<sequence>MHQLEPEYTPERKIHLYHCDHRGLPLALIDINGRVAWRAEFDEWGNMPREDNPHNLEQLIRLPGQQYDKETGLYYNRHRYYDPLQGRYVTQDPIGLRGGLNPYMYPLNPVTNIDPLGLAETSESYVVSRDLAALGDEARSRWNPLTHTFTVTTDGQGNILHTYSWGNDANLNGWNLDQSIDLKTAREALDNGLAQPTLAPSYCVEQAYAELNKKENEHINLFITRNCKQETNRLLFKAMAICTSNKWGASPFPPKPGMYGYFY</sequence>
<dbReference type="InterPro" id="IPR001826">
    <property type="entry name" value="RHS"/>
</dbReference>
<dbReference type="PANTHER" id="PTHR32305">
    <property type="match status" value="1"/>
</dbReference>
<dbReference type="InterPro" id="IPR022385">
    <property type="entry name" value="Rhs_assc_core"/>
</dbReference>
<dbReference type="AlphaFoldDB" id="A0A9C7QIL2"/>